<sequence>MRRTFLIAAAAIVLSACTPMVALAPAGAYAVGDARVTLARDWSDVSTDKGGKVRLLTIDGPLLNRLYLSGGLVDGERLFTSKSATSPIYSATMSVREQVEFVVDSLAATGLERVTTPALRPVVINGERGVRFDVEGFDADGLMIRGRGQAVKANGRLYVAVYLAPAEHYYQADLASAEATMDSVQF</sequence>
<keyword evidence="3" id="KW-1185">Reference proteome</keyword>
<organism evidence="2 3">
    <name type="scientific">Brevundimonas lenta</name>
    <dbReference type="NCBI Taxonomy" id="424796"/>
    <lineage>
        <taxon>Bacteria</taxon>
        <taxon>Pseudomonadati</taxon>
        <taxon>Pseudomonadota</taxon>
        <taxon>Alphaproteobacteria</taxon>
        <taxon>Caulobacterales</taxon>
        <taxon>Caulobacteraceae</taxon>
        <taxon>Brevundimonas</taxon>
    </lineage>
</organism>
<dbReference type="EMBL" id="JACIDM010000003">
    <property type="protein sequence ID" value="MBB4084060.1"/>
    <property type="molecule type" value="Genomic_DNA"/>
</dbReference>
<proteinExistence type="predicted"/>
<reference evidence="2 3" key="1">
    <citation type="submission" date="2020-08" db="EMBL/GenBank/DDBJ databases">
        <title>Genomic Encyclopedia of Type Strains, Phase IV (KMG-IV): sequencing the most valuable type-strain genomes for metagenomic binning, comparative biology and taxonomic classification.</title>
        <authorList>
            <person name="Goeker M."/>
        </authorList>
    </citation>
    <scope>NUCLEOTIDE SEQUENCE [LARGE SCALE GENOMIC DNA]</scope>
    <source>
        <strain evidence="2 3">DSM 23960</strain>
    </source>
</reference>
<evidence type="ECO:0000256" key="1">
    <source>
        <dbReference type="SAM" id="SignalP"/>
    </source>
</evidence>
<gene>
    <name evidence="2" type="ORF">GGR12_002948</name>
</gene>
<protein>
    <submittedName>
        <fullName evidence="2">Uncharacterized protein</fullName>
    </submittedName>
</protein>
<accession>A0A7W6NQ28</accession>
<dbReference type="AlphaFoldDB" id="A0A7W6NQ28"/>
<dbReference type="Proteomes" id="UP000529946">
    <property type="component" value="Unassembled WGS sequence"/>
</dbReference>
<comment type="caution">
    <text evidence="2">The sequence shown here is derived from an EMBL/GenBank/DDBJ whole genome shotgun (WGS) entry which is preliminary data.</text>
</comment>
<evidence type="ECO:0000313" key="3">
    <source>
        <dbReference type="Proteomes" id="UP000529946"/>
    </source>
</evidence>
<name>A0A7W6NQ28_9CAUL</name>
<dbReference type="RefSeq" id="WP_183205201.1">
    <property type="nucleotide sequence ID" value="NZ_BAAAER010000003.1"/>
</dbReference>
<keyword evidence="1" id="KW-0732">Signal</keyword>
<feature type="chain" id="PRO_5031368083" evidence="1">
    <location>
        <begin position="25"/>
        <end position="186"/>
    </location>
</feature>
<evidence type="ECO:0000313" key="2">
    <source>
        <dbReference type="EMBL" id="MBB4084060.1"/>
    </source>
</evidence>
<feature type="signal peptide" evidence="1">
    <location>
        <begin position="1"/>
        <end position="24"/>
    </location>
</feature>
<dbReference type="PROSITE" id="PS51257">
    <property type="entry name" value="PROKAR_LIPOPROTEIN"/>
    <property type="match status" value="1"/>
</dbReference>